<organism evidence="2 3">
    <name type="scientific">Mariprofundus erugo</name>
    <dbReference type="NCBI Taxonomy" id="2528639"/>
    <lineage>
        <taxon>Bacteria</taxon>
        <taxon>Pseudomonadati</taxon>
        <taxon>Pseudomonadota</taxon>
        <taxon>Candidatius Mariprofundia</taxon>
        <taxon>Mariprofundales</taxon>
        <taxon>Mariprofundaceae</taxon>
        <taxon>Mariprofundus</taxon>
    </lineage>
</organism>
<comment type="caution">
    <text evidence="2">The sequence shown here is derived from an EMBL/GenBank/DDBJ whole genome shotgun (WGS) entry which is preliminary data.</text>
</comment>
<keyword evidence="3" id="KW-1185">Reference proteome</keyword>
<evidence type="ECO:0000256" key="1">
    <source>
        <dbReference type="SAM" id="SignalP"/>
    </source>
</evidence>
<evidence type="ECO:0000313" key="3">
    <source>
        <dbReference type="Proteomes" id="UP000306585"/>
    </source>
</evidence>
<dbReference type="SUPFAM" id="SSF54427">
    <property type="entry name" value="NTF2-like"/>
    <property type="match status" value="1"/>
</dbReference>
<keyword evidence="1" id="KW-0732">Signal</keyword>
<reference evidence="2 3" key="1">
    <citation type="journal article" date="2019" name="Appl. Environ. Microbiol.">
        <title>Environmental Evidence and Genomic Insight of Iron-oxidizing Bacteria Preference Towards More Corrosion Resistant Stainless Steel at Higher Salinities.</title>
        <authorList>
            <person name="Garrison C.E."/>
            <person name="Price K.A."/>
            <person name="Field E.K."/>
        </authorList>
    </citation>
    <scope>NUCLEOTIDE SEQUENCE [LARGE SCALE GENOMIC DNA]</scope>
    <source>
        <strain evidence="2 3">P3</strain>
    </source>
</reference>
<evidence type="ECO:0000313" key="2">
    <source>
        <dbReference type="EMBL" id="TLS69072.1"/>
    </source>
</evidence>
<dbReference type="InterPro" id="IPR032710">
    <property type="entry name" value="NTF2-like_dom_sf"/>
</dbReference>
<dbReference type="PROSITE" id="PS51257">
    <property type="entry name" value="PROKAR_LIPOPROTEIN"/>
    <property type="match status" value="1"/>
</dbReference>
<name>A0A5R9GZC2_9PROT</name>
<sequence length="142" mass="16508">MRDSEAHLKKLFALLMLLPLFFTACSYEAADQGGADQLVNRYHEAYKTGDWETLLACYDESFFQTHSRNAWQSTLTALTERFGPIREFHQMYSQKDPRYRGDYYMYGYRILFDHGSATETLTIFQGIEEKKLAIAGHVITPE</sequence>
<evidence type="ECO:0008006" key="4">
    <source>
        <dbReference type="Google" id="ProtNLM"/>
    </source>
</evidence>
<dbReference type="Proteomes" id="UP000306585">
    <property type="component" value="Unassembled WGS sequence"/>
</dbReference>
<proteinExistence type="predicted"/>
<accession>A0A5R9GZC2</accession>
<dbReference type="AlphaFoldDB" id="A0A5R9GZC2"/>
<feature type="chain" id="PRO_5024431048" description="DUF4440 domain-containing protein" evidence="1">
    <location>
        <begin position="30"/>
        <end position="142"/>
    </location>
</feature>
<dbReference type="OrthoDB" id="9978825at2"/>
<protein>
    <recommendedName>
        <fullName evidence="4">DUF4440 domain-containing protein</fullName>
    </recommendedName>
</protein>
<gene>
    <name evidence="2" type="ORF">FEF65_00825</name>
</gene>
<dbReference type="EMBL" id="VBRY01000001">
    <property type="protein sequence ID" value="TLS69072.1"/>
    <property type="molecule type" value="Genomic_DNA"/>
</dbReference>
<feature type="signal peptide" evidence="1">
    <location>
        <begin position="1"/>
        <end position="29"/>
    </location>
</feature>